<keyword evidence="5" id="KW-1185">Reference proteome</keyword>
<dbReference type="Pfam" id="PF20167">
    <property type="entry name" value="Transposase_32"/>
    <property type="match status" value="1"/>
</dbReference>
<protein>
    <recommendedName>
        <fullName evidence="3">Putative plant transposon protein domain-containing protein</fullName>
    </recommendedName>
</protein>
<gene>
    <name evidence="4" type="ORF">H5410_006047</name>
</gene>
<dbReference type="OrthoDB" id="1327928at2759"/>
<evidence type="ECO:0000256" key="1">
    <source>
        <dbReference type="SAM" id="MobiDB-lite"/>
    </source>
</evidence>
<dbReference type="EMBL" id="JACXVP010000002">
    <property type="protein sequence ID" value="KAG5620829.1"/>
    <property type="molecule type" value="Genomic_DNA"/>
</dbReference>
<reference evidence="4 5" key="1">
    <citation type="submission" date="2020-09" db="EMBL/GenBank/DDBJ databases">
        <title>De no assembly of potato wild relative species, Solanum commersonii.</title>
        <authorList>
            <person name="Cho K."/>
        </authorList>
    </citation>
    <scope>NUCLEOTIDE SEQUENCE [LARGE SCALE GENOMIC DNA]</scope>
    <source>
        <strain evidence="4">LZ3.2</strain>
        <tissue evidence="4">Leaf</tissue>
    </source>
</reference>
<feature type="compositionally biased region" description="Low complexity" evidence="1">
    <location>
        <begin position="407"/>
        <end position="421"/>
    </location>
</feature>
<accession>A0A9J6A898</accession>
<organism evidence="4 5">
    <name type="scientific">Solanum commersonii</name>
    <name type="common">Commerson's wild potato</name>
    <name type="synonym">Commerson's nightshade</name>
    <dbReference type="NCBI Taxonomy" id="4109"/>
    <lineage>
        <taxon>Eukaryota</taxon>
        <taxon>Viridiplantae</taxon>
        <taxon>Streptophyta</taxon>
        <taxon>Embryophyta</taxon>
        <taxon>Tracheophyta</taxon>
        <taxon>Spermatophyta</taxon>
        <taxon>Magnoliopsida</taxon>
        <taxon>eudicotyledons</taxon>
        <taxon>Gunneridae</taxon>
        <taxon>Pentapetalae</taxon>
        <taxon>asterids</taxon>
        <taxon>lamiids</taxon>
        <taxon>Solanales</taxon>
        <taxon>Solanaceae</taxon>
        <taxon>Solanoideae</taxon>
        <taxon>Solaneae</taxon>
        <taxon>Solanum</taxon>
    </lineage>
</organism>
<dbReference type="AlphaFoldDB" id="A0A9J6A898"/>
<evidence type="ECO:0000256" key="2">
    <source>
        <dbReference type="SAM" id="SignalP"/>
    </source>
</evidence>
<feature type="chain" id="PRO_5039892243" description="Putative plant transposon protein domain-containing protein" evidence="2">
    <location>
        <begin position="19"/>
        <end position="507"/>
    </location>
</feature>
<proteinExistence type="predicted"/>
<feature type="signal peptide" evidence="2">
    <location>
        <begin position="1"/>
        <end position="18"/>
    </location>
</feature>
<evidence type="ECO:0000313" key="5">
    <source>
        <dbReference type="Proteomes" id="UP000824120"/>
    </source>
</evidence>
<evidence type="ECO:0000313" key="4">
    <source>
        <dbReference type="EMBL" id="KAG5620829.1"/>
    </source>
</evidence>
<comment type="caution">
    <text evidence="4">The sequence shown here is derived from an EMBL/GenBank/DDBJ whole genome shotgun (WGS) entry which is preliminary data.</text>
</comment>
<dbReference type="InterPro" id="IPR046796">
    <property type="entry name" value="Transposase_32_dom"/>
</dbReference>
<feature type="compositionally biased region" description="Polar residues" evidence="1">
    <location>
        <begin position="50"/>
        <end position="65"/>
    </location>
</feature>
<keyword evidence="2" id="KW-0732">Signal</keyword>
<feature type="compositionally biased region" description="Low complexity" evidence="1">
    <location>
        <begin position="36"/>
        <end position="46"/>
    </location>
</feature>
<feature type="region of interest" description="Disordered" evidence="1">
    <location>
        <begin position="390"/>
        <end position="422"/>
    </location>
</feature>
<sequence length="507" mass="56329">MSTSLVFTSKFFVLSIFAKSSVYVLLVSECCSRSSTLISGSHSTHSSRSEPAQATGSHAKSSTGSGEKDQAASSDEDTSSESIPVPQNDVPTPVAGEQNRWCVEGQWQIYRDAKMVNDKQKMARLITEERKVLTGSLHTIPDIHRLFNLHKCDWMAREPGTYSEEIVREFYASYAATLRGSISKRSKPLAQDPLTSTLVRGCPVDISPATIRWFLYGPTAGHSWSLNTAEFDYRWDIVRSGAFQRNSEQREAVIHWLAKYIVADGERAEWVAAPRLGIRKATLTFVAKFFWLLVRNRVSPTKADNQVTWDRAVIVAALVAGVEIDFARMLLAEIHERAFRTSTTYPFPCLIFQLCRDSGVPIWHCDRLVHPTGALDIGLIRDKANVAQRASGSGDDLSGPDHTDTVPGSSSQAASMGPSSSRYTPQLGTVVVPLARVQKLEAQMATLLHHIQPWMQKSIAESEARVERRMEDMMDRKVQAVNNRLDAFELRVLGDRPPAPIAACRHS</sequence>
<name>A0A9J6A898_SOLCO</name>
<feature type="region of interest" description="Disordered" evidence="1">
    <location>
        <begin position="36"/>
        <end position="96"/>
    </location>
</feature>
<dbReference type="Proteomes" id="UP000824120">
    <property type="component" value="Chromosome 2"/>
</dbReference>
<evidence type="ECO:0000259" key="3">
    <source>
        <dbReference type="Pfam" id="PF20167"/>
    </source>
</evidence>
<feature type="domain" description="Putative plant transposon protein" evidence="3">
    <location>
        <begin position="150"/>
        <end position="361"/>
    </location>
</feature>